<evidence type="ECO:0000313" key="3">
    <source>
        <dbReference type="Proteomes" id="UP000735302"/>
    </source>
</evidence>
<comment type="caution">
    <text evidence="2">The sequence shown here is derived from an EMBL/GenBank/DDBJ whole genome shotgun (WGS) entry which is preliminary data.</text>
</comment>
<sequence length="113" mass="12205">MDSGKSESGGYGKRVEEGGRFSRRRNREAWSLVTTIRKIGASSSSGDQSVTITITITGQGAGGVARTRDRRVPADFRAVSLATVPPSMMNETLSFQKAEFYIPLFSGFAPRQG</sequence>
<evidence type="ECO:0000256" key="1">
    <source>
        <dbReference type="SAM" id="MobiDB-lite"/>
    </source>
</evidence>
<protein>
    <submittedName>
        <fullName evidence="2">Uncharacterized protein</fullName>
    </submittedName>
</protein>
<feature type="region of interest" description="Disordered" evidence="1">
    <location>
        <begin position="1"/>
        <end position="20"/>
    </location>
</feature>
<accession>A0AAV3Y1Y2</accession>
<dbReference type="Proteomes" id="UP000735302">
    <property type="component" value="Unassembled WGS sequence"/>
</dbReference>
<dbReference type="AlphaFoldDB" id="A0AAV3Y1Y2"/>
<proteinExistence type="predicted"/>
<name>A0AAV3Y1Y2_9GAST</name>
<reference evidence="2 3" key="1">
    <citation type="journal article" date="2021" name="Elife">
        <title>Chloroplast acquisition without the gene transfer in kleptoplastic sea slugs, Plakobranchus ocellatus.</title>
        <authorList>
            <person name="Maeda T."/>
            <person name="Takahashi S."/>
            <person name="Yoshida T."/>
            <person name="Shimamura S."/>
            <person name="Takaki Y."/>
            <person name="Nagai Y."/>
            <person name="Toyoda A."/>
            <person name="Suzuki Y."/>
            <person name="Arimoto A."/>
            <person name="Ishii H."/>
            <person name="Satoh N."/>
            <person name="Nishiyama T."/>
            <person name="Hasebe M."/>
            <person name="Maruyama T."/>
            <person name="Minagawa J."/>
            <person name="Obokata J."/>
            <person name="Shigenobu S."/>
        </authorList>
    </citation>
    <scope>NUCLEOTIDE SEQUENCE [LARGE SCALE GENOMIC DNA]</scope>
</reference>
<organism evidence="2 3">
    <name type="scientific">Plakobranchus ocellatus</name>
    <dbReference type="NCBI Taxonomy" id="259542"/>
    <lineage>
        <taxon>Eukaryota</taxon>
        <taxon>Metazoa</taxon>
        <taxon>Spiralia</taxon>
        <taxon>Lophotrochozoa</taxon>
        <taxon>Mollusca</taxon>
        <taxon>Gastropoda</taxon>
        <taxon>Heterobranchia</taxon>
        <taxon>Euthyneura</taxon>
        <taxon>Panpulmonata</taxon>
        <taxon>Sacoglossa</taxon>
        <taxon>Placobranchoidea</taxon>
        <taxon>Plakobranchidae</taxon>
        <taxon>Plakobranchus</taxon>
    </lineage>
</organism>
<keyword evidence="3" id="KW-1185">Reference proteome</keyword>
<gene>
    <name evidence="2" type="ORF">PoB_000318000</name>
</gene>
<evidence type="ECO:0000313" key="2">
    <source>
        <dbReference type="EMBL" id="GFN76674.1"/>
    </source>
</evidence>
<dbReference type="EMBL" id="BLXT01000403">
    <property type="protein sequence ID" value="GFN76674.1"/>
    <property type="molecule type" value="Genomic_DNA"/>
</dbReference>